<dbReference type="InterPro" id="IPR029058">
    <property type="entry name" value="AB_hydrolase_fold"/>
</dbReference>
<dbReference type="SMR" id="A0A8I6X736"/>
<dbReference type="SUPFAM" id="SSF53474">
    <property type="entry name" value="alpha/beta-Hydrolases"/>
    <property type="match status" value="1"/>
</dbReference>
<accession>A0A8I6X736</accession>
<evidence type="ECO:0008006" key="3">
    <source>
        <dbReference type="Google" id="ProtNLM"/>
    </source>
</evidence>
<dbReference type="EnsemblPlants" id="HORVU.MOREX.r3.3HG0259700.1">
    <property type="protein sequence ID" value="HORVU.MOREX.r3.3HG0259700.1"/>
    <property type="gene ID" value="HORVU.MOREX.r3.3HG0259700"/>
</dbReference>
<evidence type="ECO:0000313" key="2">
    <source>
        <dbReference type="Proteomes" id="UP000011116"/>
    </source>
</evidence>
<dbReference type="Proteomes" id="UP000011116">
    <property type="component" value="Chromosome 3H"/>
</dbReference>
<evidence type="ECO:0000313" key="1">
    <source>
        <dbReference type="EnsemblPlants" id="HORVU.MOREX.r3.3HG0259700.1"/>
    </source>
</evidence>
<proteinExistence type="predicted"/>
<reference evidence="2" key="1">
    <citation type="journal article" date="2012" name="Nature">
        <title>A physical, genetic and functional sequence assembly of the barley genome.</title>
        <authorList>
            <consortium name="The International Barley Genome Sequencing Consortium"/>
            <person name="Mayer K.F."/>
            <person name="Waugh R."/>
            <person name="Brown J.W."/>
            <person name="Schulman A."/>
            <person name="Langridge P."/>
            <person name="Platzer M."/>
            <person name="Fincher G.B."/>
            <person name="Muehlbauer G.J."/>
            <person name="Sato K."/>
            <person name="Close T.J."/>
            <person name="Wise R.P."/>
            <person name="Stein N."/>
        </authorList>
    </citation>
    <scope>NUCLEOTIDE SEQUENCE [LARGE SCALE GENOMIC DNA]</scope>
    <source>
        <strain evidence="2">cv. Morex</strain>
    </source>
</reference>
<name>A0A8I6X736_HORVV</name>
<reference evidence="1" key="2">
    <citation type="submission" date="2020-10" db="EMBL/GenBank/DDBJ databases">
        <authorList>
            <person name="Scholz U."/>
            <person name="Mascher M."/>
            <person name="Fiebig A."/>
        </authorList>
    </citation>
    <scope>NUCLEOTIDE SEQUENCE [LARGE SCALE GENOMIC DNA]</scope>
    <source>
        <strain evidence="1">cv. Morex</strain>
    </source>
</reference>
<organism evidence="1 2">
    <name type="scientific">Hordeum vulgare subsp. vulgare</name>
    <name type="common">Domesticated barley</name>
    <dbReference type="NCBI Taxonomy" id="112509"/>
    <lineage>
        <taxon>Eukaryota</taxon>
        <taxon>Viridiplantae</taxon>
        <taxon>Streptophyta</taxon>
        <taxon>Embryophyta</taxon>
        <taxon>Tracheophyta</taxon>
        <taxon>Spermatophyta</taxon>
        <taxon>Magnoliopsida</taxon>
        <taxon>Liliopsida</taxon>
        <taxon>Poales</taxon>
        <taxon>Poaceae</taxon>
        <taxon>BOP clade</taxon>
        <taxon>Pooideae</taxon>
        <taxon>Triticodae</taxon>
        <taxon>Triticeae</taxon>
        <taxon>Hordeinae</taxon>
        <taxon>Hordeum</taxon>
    </lineage>
</organism>
<dbReference type="Gramene" id="HORVU.MOREX.r3.3HG0259700.1">
    <property type="protein sequence ID" value="HORVU.MOREX.r3.3HG0259700.1"/>
    <property type="gene ID" value="HORVU.MOREX.r3.3HG0259700"/>
</dbReference>
<sequence length="241" mass="26720">MSTWRSTKIPLPQLISVVELHMGRGAEQTLYRHAGMSPSFGPEEVRCSSILDSRSSCRYEVRPEHGESEESSDNVADYIVCSKQFVSAKVEVCCVTVIPPCNVTYGHSHACLDSECQVTLGIGGFSMGVAAALHSAACYAHGKFSSGTPYQIMLSAIVSLSRWLPCSRMLMGKMEGSHMARLMEFLRSLGFSYVSFKSYNGLGHYTILEEMDDGLGHYTILEEMDDLCKWLSSRLSIDRSW</sequence>
<keyword evidence="2" id="KW-1185">Reference proteome</keyword>
<dbReference type="Gene3D" id="3.40.50.1820">
    <property type="entry name" value="alpha/beta hydrolase"/>
    <property type="match status" value="1"/>
</dbReference>
<dbReference type="AlphaFoldDB" id="A0A8I6X736"/>
<reference evidence="1" key="3">
    <citation type="submission" date="2022-01" db="UniProtKB">
        <authorList>
            <consortium name="EnsemblPlants"/>
        </authorList>
    </citation>
    <scope>IDENTIFICATION</scope>
    <source>
        <strain evidence="1">subsp. vulgare</strain>
    </source>
</reference>
<dbReference type="PANTHER" id="PTHR46234">
    <property type="entry name" value="ALPHA/BETA-HYDROLASES SUPERFAMILY PROTEIN"/>
    <property type="match status" value="1"/>
</dbReference>
<protein>
    <recommendedName>
        <fullName evidence="3">Phospholipase/carboxylesterase/thioesterase domain-containing protein</fullName>
    </recommendedName>
</protein>